<evidence type="ECO:0000313" key="1">
    <source>
        <dbReference type="EMBL" id="MBL7631973.1"/>
    </source>
</evidence>
<dbReference type="AlphaFoldDB" id="A0A937RSK6"/>
<name>A0A937RSK6_9ACTN</name>
<evidence type="ECO:0000313" key="2">
    <source>
        <dbReference type="Proteomes" id="UP000604475"/>
    </source>
</evidence>
<keyword evidence="2" id="KW-1185">Reference proteome</keyword>
<proteinExistence type="predicted"/>
<comment type="caution">
    <text evidence="1">The sequence shown here is derived from an EMBL/GenBank/DDBJ whole genome shotgun (WGS) entry which is preliminary data.</text>
</comment>
<accession>A0A937RSK6</accession>
<gene>
    <name evidence="1" type="ORF">I7412_33415</name>
</gene>
<dbReference type="RefSeq" id="WP_203004074.1">
    <property type="nucleotide sequence ID" value="NZ_JADWYU010000206.1"/>
</dbReference>
<organism evidence="1 2">
    <name type="scientific">Frankia nepalensis</name>
    <dbReference type="NCBI Taxonomy" id="1836974"/>
    <lineage>
        <taxon>Bacteria</taxon>
        <taxon>Bacillati</taxon>
        <taxon>Actinomycetota</taxon>
        <taxon>Actinomycetes</taxon>
        <taxon>Frankiales</taxon>
        <taxon>Frankiaceae</taxon>
        <taxon>Frankia</taxon>
    </lineage>
</organism>
<reference evidence="1" key="1">
    <citation type="submission" date="2020-12" db="EMBL/GenBank/DDBJ databases">
        <title>Genomic characterization of non-nitrogen-fixing Frankia strains.</title>
        <authorList>
            <person name="Carlos-Shanley C."/>
            <person name="Guerra T."/>
            <person name="Hahn D."/>
        </authorList>
    </citation>
    <scope>NUCLEOTIDE SEQUENCE</scope>
    <source>
        <strain evidence="1">CN6</strain>
    </source>
</reference>
<protein>
    <submittedName>
        <fullName evidence="1">Uncharacterized protein</fullName>
    </submittedName>
</protein>
<sequence length="839" mass="90372">MTTPAPLSYTSVSQTLRPSRVIIVIDGGEDWSYWARRALYRASRVWGGGDFVVIPHQDGRVDPTLLRGCQVYDPDFVVTYDPTVEDLERLRPGWFQITDPDGVLLEGADREQAFSDMGAQQVGSDTRERARVEIASVCSVYRVHDSESIALLAEQGSGHFTDVKDIPGAWSGSVLTGPADWGGLAGAAAALQLGMAQAPVSEAREPELDPATRNRLTELLLDLNPLTVPDGFVWHPTAAVSVDPRDLPSARERTIGQLAALSRGYRDRAALLVLGDTAEDFALAGLWQRTFGTAYWIPSVLGIDEDELPEVLGEAIASVRVTLDQSSTRLVLTSISRSQDNLAAVGVRLNEAPSGFAVWSPDDPAWQSGEPHFEPTPTNPLVAVPAPQLPWREPPTRSLAVDDRWDTSLPVPVTVDVTGTTTMAAPLPSPSLAGSPLGTVAGLAWHVDVAWMEGRGVHRRATPGHELLADADPFPATVARSSRHGTSYQSDRHDFVSARIRPDNRLARPALRDLSLDAWIAATTGQQEMTAKPSAAGLRAARLAAMLGGRAAHVELFGGALLPALRAMRAVGKSTQEAYPANDGVRIASGEGVLTFAGIRARVPELSAPEPTAKQVRAVLDTALRAGVLRRGHVLGCAVCGRTQFQSVDRVGQRWTCLRCDAPNNLDQAAWREPEDEPGWYYDLHPVAREFLDQHGDTVALLSAHLRAHSQGQIFDDVEEVVLASDGKPVVELDLVAYADDLLTIAECKSSLDGLTKGTLAADVAKKCSAAAILRADRMIFATEDPEWSEALQRRIQTSVEGFPGWSPAGPPEMVLVTGLGTGDTQERVLRVAARRKDA</sequence>
<dbReference type="Proteomes" id="UP000604475">
    <property type="component" value="Unassembled WGS sequence"/>
</dbReference>
<dbReference type="EMBL" id="JAEACQ010000291">
    <property type="protein sequence ID" value="MBL7631973.1"/>
    <property type="molecule type" value="Genomic_DNA"/>
</dbReference>